<dbReference type="InterPro" id="IPR058624">
    <property type="entry name" value="MdtA-like_HH"/>
</dbReference>
<evidence type="ECO:0000256" key="2">
    <source>
        <dbReference type="ARBA" id="ARBA00009477"/>
    </source>
</evidence>
<feature type="domain" description="p-hydroxybenzoic acid efflux pump subunit AaeA-like beta-barrel" evidence="9">
    <location>
        <begin position="191"/>
        <end position="288"/>
    </location>
</feature>
<organism evidence="10 11">
    <name type="scientific">Jiella sonneratiae</name>
    <dbReference type="NCBI Taxonomy" id="2816856"/>
    <lineage>
        <taxon>Bacteria</taxon>
        <taxon>Pseudomonadati</taxon>
        <taxon>Pseudomonadota</taxon>
        <taxon>Alphaproteobacteria</taxon>
        <taxon>Hyphomicrobiales</taxon>
        <taxon>Aurantimonadaceae</taxon>
        <taxon>Jiella</taxon>
    </lineage>
</organism>
<evidence type="ECO:0000256" key="5">
    <source>
        <dbReference type="ARBA" id="ARBA00023136"/>
    </source>
</evidence>
<reference evidence="10 11" key="1">
    <citation type="submission" date="2021-03" db="EMBL/GenBank/DDBJ databases">
        <title>Whole genome sequence of Jiella sp. MQZ13P-4.</title>
        <authorList>
            <person name="Tuo L."/>
        </authorList>
    </citation>
    <scope>NUCLEOTIDE SEQUENCE [LARGE SCALE GENOMIC DNA]</scope>
    <source>
        <strain evidence="10 11">MQZ13P-4</strain>
    </source>
</reference>
<comment type="subcellular location">
    <subcellularLocation>
        <location evidence="1">Membrane</location>
        <topology evidence="1">Single-pass membrane protein</topology>
    </subcellularLocation>
</comment>
<proteinExistence type="inferred from homology"/>
<dbReference type="Gene3D" id="2.40.30.170">
    <property type="match status" value="1"/>
</dbReference>
<dbReference type="NCBIfam" id="TIGR01730">
    <property type="entry name" value="RND_mfp"/>
    <property type="match status" value="1"/>
</dbReference>
<evidence type="ECO:0000259" key="8">
    <source>
        <dbReference type="Pfam" id="PF25917"/>
    </source>
</evidence>
<protein>
    <submittedName>
        <fullName evidence="10">HlyD family secretion protein</fullName>
    </submittedName>
</protein>
<evidence type="ECO:0000256" key="4">
    <source>
        <dbReference type="ARBA" id="ARBA00022989"/>
    </source>
</evidence>
<dbReference type="Pfam" id="PF25876">
    <property type="entry name" value="HH_MFP_RND"/>
    <property type="match status" value="1"/>
</dbReference>
<evidence type="ECO:0000259" key="9">
    <source>
        <dbReference type="Pfam" id="PF25963"/>
    </source>
</evidence>
<dbReference type="RefSeq" id="WP_207351700.1">
    <property type="nucleotide sequence ID" value="NZ_JAFMPY010000017.1"/>
</dbReference>
<dbReference type="Proteomes" id="UP000664288">
    <property type="component" value="Unassembled WGS sequence"/>
</dbReference>
<comment type="caution">
    <text evidence="10">The sequence shown here is derived from an EMBL/GenBank/DDBJ whole genome shotgun (WGS) entry which is preliminary data.</text>
</comment>
<evidence type="ECO:0000313" key="10">
    <source>
        <dbReference type="EMBL" id="MBO0905059.1"/>
    </source>
</evidence>
<dbReference type="Pfam" id="PF25917">
    <property type="entry name" value="BSH_RND"/>
    <property type="match status" value="1"/>
</dbReference>
<dbReference type="PANTHER" id="PTHR30367">
    <property type="entry name" value="P-HYDROXYBENZOIC ACID EFFLUX PUMP SUBUNIT AAEA-RELATED"/>
    <property type="match status" value="1"/>
</dbReference>
<dbReference type="InterPro" id="IPR058634">
    <property type="entry name" value="AaeA-lik-b-barrel"/>
</dbReference>
<accession>A0ABS3J5W7</accession>
<dbReference type="InterPro" id="IPR006143">
    <property type="entry name" value="RND_pump_MFP"/>
</dbReference>
<keyword evidence="5 6" id="KW-0472">Membrane</keyword>
<dbReference type="Gene3D" id="2.40.50.100">
    <property type="match status" value="1"/>
</dbReference>
<dbReference type="InterPro" id="IPR058625">
    <property type="entry name" value="MdtA-like_BSH"/>
</dbReference>
<feature type="domain" description="Multidrug resistance protein MdtA-like alpha-helical hairpin" evidence="7">
    <location>
        <begin position="87"/>
        <end position="156"/>
    </location>
</feature>
<feature type="transmembrane region" description="Helical" evidence="6">
    <location>
        <begin position="12"/>
        <end position="29"/>
    </location>
</feature>
<feature type="domain" description="Multidrug resistance protein MdtA-like barrel-sandwich hybrid" evidence="8">
    <location>
        <begin position="47"/>
        <end position="187"/>
    </location>
</feature>
<evidence type="ECO:0000256" key="1">
    <source>
        <dbReference type="ARBA" id="ARBA00004167"/>
    </source>
</evidence>
<dbReference type="EMBL" id="JAFMPY010000017">
    <property type="protein sequence ID" value="MBO0905059.1"/>
    <property type="molecule type" value="Genomic_DNA"/>
</dbReference>
<gene>
    <name evidence="10" type="ORF">J1C47_15550</name>
</gene>
<sequence length="319" mass="33868">MTARFSRVLRTLFTLTVFAIALGVGWNLWTGYVDTPWTRDGHVRADVVAVAPDVTGPVADVLVKDNQTVHAGDVLVRIDPERFKIALDLADASLADKTAALDQAKRDAARYHKLKNGPAVSQQAIEQADLALRQAGAAYQEAKSQRDLAALNLKHTAIVAPANGVVTNLSLDPGDYVAAGSGVMALVDTDSLRVEGYFEENQLPNIAVGDAVDVELMGRKDTLRGHVESIAAGIEDRERTDGSNLLADVTPTFSWVRLAQRVPVRIALDDVPAPANLVAGLTATVTVHPGRRVAAAAAKTVAATGDFARERVPASGMID</sequence>
<keyword evidence="4 6" id="KW-1133">Transmembrane helix</keyword>
<evidence type="ECO:0000256" key="3">
    <source>
        <dbReference type="ARBA" id="ARBA00022692"/>
    </source>
</evidence>
<keyword evidence="11" id="KW-1185">Reference proteome</keyword>
<dbReference type="PANTHER" id="PTHR30367:SF12">
    <property type="entry name" value="P-HYDROXYBENZOIC ACID EFFLUX PUMP SUBUNIT AAEA"/>
    <property type="match status" value="1"/>
</dbReference>
<dbReference type="Gene3D" id="1.10.287.470">
    <property type="entry name" value="Helix hairpin bin"/>
    <property type="match status" value="1"/>
</dbReference>
<dbReference type="SUPFAM" id="SSF111369">
    <property type="entry name" value="HlyD-like secretion proteins"/>
    <property type="match status" value="1"/>
</dbReference>
<dbReference type="Pfam" id="PF25963">
    <property type="entry name" value="Beta-barrel_AAEA"/>
    <property type="match status" value="1"/>
</dbReference>
<evidence type="ECO:0000256" key="6">
    <source>
        <dbReference type="SAM" id="Phobius"/>
    </source>
</evidence>
<evidence type="ECO:0000313" key="11">
    <source>
        <dbReference type="Proteomes" id="UP000664288"/>
    </source>
</evidence>
<comment type="similarity">
    <text evidence="2">Belongs to the membrane fusion protein (MFP) (TC 8.A.1) family.</text>
</comment>
<name>A0ABS3J5W7_9HYPH</name>
<dbReference type="InterPro" id="IPR050393">
    <property type="entry name" value="MFP_Efflux_Pump"/>
</dbReference>
<evidence type="ECO:0000259" key="7">
    <source>
        <dbReference type="Pfam" id="PF25876"/>
    </source>
</evidence>
<keyword evidence="3 6" id="KW-0812">Transmembrane</keyword>